<organism evidence="3 4">
    <name type="scientific">Ophiocordyceps camponoti-floridani</name>
    <dbReference type="NCBI Taxonomy" id="2030778"/>
    <lineage>
        <taxon>Eukaryota</taxon>
        <taxon>Fungi</taxon>
        <taxon>Dikarya</taxon>
        <taxon>Ascomycota</taxon>
        <taxon>Pezizomycotina</taxon>
        <taxon>Sordariomycetes</taxon>
        <taxon>Hypocreomycetidae</taxon>
        <taxon>Hypocreales</taxon>
        <taxon>Ophiocordycipitaceae</taxon>
        <taxon>Ophiocordyceps</taxon>
    </lineage>
</organism>
<comment type="caution">
    <text evidence="3">The sequence shown here is derived from an EMBL/GenBank/DDBJ whole genome shotgun (WGS) entry which is preliminary data.</text>
</comment>
<protein>
    <submittedName>
        <fullName evidence="3">Integral membrane protein</fullName>
    </submittedName>
</protein>
<evidence type="ECO:0000256" key="1">
    <source>
        <dbReference type="SAM" id="MobiDB-lite"/>
    </source>
</evidence>
<dbReference type="AlphaFoldDB" id="A0A8H4Q4R6"/>
<dbReference type="InterPro" id="IPR019595">
    <property type="entry name" value="DUF2470"/>
</dbReference>
<dbReference type="OrthoDB" id="5553410at2759"/>
<dbReference type="Pfam" id="PF10615">
    <property type="entry name" value="DUF2470"/>
    <property type="match status" value="1"/>
</dbReference>
<name>A0A8H4Q4R6_9HYPO</name>
<accession>A0A8H4Q4R6</accession>
<keyword evidence="4" id="KW-1185">Reference proteome</keyword>
<evidence type="ECO:0000259" key="2">
    <source>
        <dbReference type="Pfam" id="PF10615"/>
    </source>
</evidence>
<proteinExistence type="predicted"/>
<feature type="region of interest" description="Disordered" evidence="1">
    <location>
        <begin position="1"/>
        <end position="48"/>
    </location>
</feature>
<dbReference type="InterPro" id="IPR037119">
    <property type="entry name" value="Haem_oxidase_HugZ-like_sf"/>
</dbReference>
<dbReference type="PANTHER" id="PTHR37783">
    <property type="entry name" value="MEMBRANE PROTEIN, PUTATIVE (AFU_ORTHOLOGUE AFUA_1G04315)-RELATED"/>
    <property type="match status" value="1"/>
</dbReference>
<dbReference type="EMBL" id="JAACLJ010000005">
    <property type="protein sequence ID" value="KAF4585653.1"/>
    <property type="molecule type" value="Genomic_DNA"/>
</dbReference>
<reference evidence="3 4" key="1">
    <citation type="journal article" date="2020" name="G3 (Bethesda)">
        <title>Genetic Underpinnings of Host Manipulation by Ophiocordyceps as Revealed by Comparative Transcriptomics.</title>
        <authorList>
            <person name="Will I."/>
            <person name="Das B."/>
            <person name="Trinh T."/>
            <person name="Brachmann A."/>
            <person name="Ohm R.A."/>
            <person name="de Bekker C."/>
        </authorList>
    </citation>
    <scope>NUCLEOTIDE SEQUENCE [LARGE SCALE GENOMIC DNA]</scope>
    <source>
        <strain evidence="3 4">EC05</strain>
    </source>
</reference>
<evidence type="ECO:0000313" key="4">
    <source>
        <dbReference type="Proteomes" id="UP000562929"/>
    </source>
</evidence>
<sequence>MSHDSPSLGPAPALVILPSTNGSIASDEKKKKKKQRQRGREEAFKTTASRSWLNESLTPLPWLHDSSRIPPRLRQHTTKMAASTQADEEARDRVMRHMNQSHTRELSHLVRHSSGASVSEAANPSLRDLTLQGMRVRAGGNEYAVAFSPALGDWSEARHRIIAMDAEARRGLGISDVYVTRYVPPRPGLERIVVFYVFLYIVCRLTLPYIEPGSGVWAFIDAVFPGGFSSYTAVVRFITLPMFAVHSLETIVFDRKLRSHGIDRWSGLWWKWSLDCFVEGVCAFRKLNHIVAETRAAKKQSQM</sequence>
<dbReference type="PANTHER" id="PTHR37783:SF1">
    <property type="entry name" value="MEMBRANE PROTEIN, PUTATIVE (AFU_ORTHOLOGUE AFUA_1G04315)-RELATED"/>
    <property type="match status" value="1"/>
</dbReference>
<dbReference type="Gene3D" id="3.20.180.10">
    <property type="entry name" value="PNP-oxidase-like"/>
    <property type="match status" value="1"/>
</dbReference>
<gene>
    <name evidence="3" type="ORF">GQ602_004958</name>
</gene>
<dbReference type="Proteomes" id="UP000562929">
    <property type="component" value="Unassembled WGS sequence"/>
</dbReference>
<feature type="domain" description="DUF2470" evidence="2">
    <location>
        <begin position="92"/>
        <end position="164"/>
    </location>
</feature>
<evidence type="ECO:0000313" key="3">
    <source>
        <dbReference type="EMBL" id="KAF4585653.1"/>
    </source>
</evidence>